<proteinExistence type="predicted"/>
<feature type="transmembrane region" description="Helical" evidence="1">
    <location>
        <begin position="357"/>
        <end position="376"/>
    </location>
</feature>
<accession>A0A840MMJ3</accession>
<feature type="transmembrane region" description="Helical" evidence="1">
    <location>
        <begin position="145"/>
        <end position="165"/>
    </location>
</feature>
<evidence type="ECO:0000313" key="3">
    <source>
        <dbReference type="EMBL" id="MBB5017942.1"/>
    </source>
</evidence>
<feature type="transmembrane region" description="Helical" evidence="1">
    <location>
        <begin position="61"/>
        <end position="85"/>
    </location>
</feature>
<name>A0A840MMJ3_9PROT</name>
<comment type="caution">
    <text evidence="3">The sequence shown here is derived from an EMBL/GenBank/DDBJ whole genome shotgun (WGS) entry which is preliminary data.</text>
</comment>
<keyword evidence="1" id="KW-0472">Membrane</keyword>
<reference evidence="3 4" key="1">
    <citation type="submission" date="2020-08" db="EMBL/GenBank/DDBJ databases">
        <title>Genomic Encyclopedia of Type Strains, Phase IV (KMG-IV): sequencing the most valuable type-strain genomes for metagenomic binning, comparative biology and taxonomic classification.</title>
        <authorList>
            <person name="Goeker M."/>
        </authorList>
    </citation>
    <scope>NUCLEOTIDE SEQUENCE [LARGE SCALE GENOMIC DNA]</scope>
    <source>
        <strain evidence="3 4">DSM 27165</strain>
    </source>
</reference>
<feature type="transmembrane region" description="Helical" evidence="1">
    <location>
        <begin position="20"/>
        <end position="41"/>
    </location>
</feature>
<feature type="domain" description="DUF418" evidence="2">
    <location>
        <begin position="252"/>
        <end position="402"/>
    </location>
</feature>
<organism evidence="3 4">
    <name type="scientific">Chitinivorax tropicus</name>
    <dbReference type="NCBI Taxonomy" id="714531"/>
    <lineage>
        <taxon>Bacteria</taxon>
        <taxon>Pseudomonadati</taxon>
        <taxon>Pseudomonadota</taxon>
        <taxon>Betaproteobacteria</taxon>
        <taxon>Chitinivorax</taxon>
    </lineage>
</organism>
<protein>
    <recommendedName>
        <fullName evidence="2">DUF418 domain-containing protein</fullName>
    </recommendedName>
</protein>
<evidence type="ECO:0000313" key="4">
    <source>
        <dbReference type="Proteomes" id="UP000575898"/>
    </source>
</evidence>
<keyword evidence="1" id="KW-1133">Transmembrane helix</keyword>
<dbReference type="PANTHER" id="PTHR30590:SF2">
    <property type="entry name" value="INNER MEMBRANE PROTEIN"/>
    <property type="match status" value="1"/>
</dbReference>
<feature type="transmembrane region" description="Helical" evidence="1">
    <location>
        <begin position="257"/>
        <end position="276"/>
    </location>
</feature>
<dbReference type="InterPro" id="IPR007349">
    <property type="entry name" value="DUF418"/>
</dbReference>
<feature type="transmembrane region" description="Helical" evidence="1">
    <location>
        <begin position="97"/>
        <end position="114"/>
    </location>
</feature>
<dbReference type="RefSeq" id="WP_184036501.1">
    <property type="nucleotide sequence ID" value="NZ_JACHHY010000006.1"/>
</dbReference>
<keyword evidence="1" id="KW-0812">Transmembrane</keyword>
<gene>
    <name evidence="3" type="ORF">HNQ59_001227</name>
</gene>
<keyword evidence="4" id="KW-1185">Reference proteome</keyword>
<dbReference type="PANTHER" id="PTHR30590">
    <property type="entry name" value="INNER MEMBRANE PROTEIN"/>
    <property type="match status" value="1"/>
</dbReference>
<feature type="transmembrane region" description="Helical" evidence="1">
    <location>
        <begin position="120"/>
        <end position="138"/>
    </location>
</feature>
<feature type="transmembrane region" description="Helical" evidence="1">
    <location>
        <begin position="288"/>
        <end position="310"/>
    </location>
</feature>
<evidence type="ECO:0000259" key="2">
    <source>
        <dbReference type="Pfam" id="PF04235"/>
    </source>
</evidence>
<dbReference type="Pfam" id="PF04235">
    <property type="entry name" value="DUF418"/>
    <property type="match status" value="1"/>
</dbReference>
<dbReference type="EMBL" id="JACHHY010000006">
    <property type="protein sequence ID" value="MBB5017942.1"/>
    <property type="molecule type" value="Genomic_DNA"/>
</dbReference>
<dbReference type="InterPro" id="IPR052529">
    <property type="entry name" value="Bact_Transport_Assoc"/>
</dbReference>
<dbReference type="AlphaFoldDB" id="A0A840MMJ3"/>
<evidence type="ECO:0000256" key="1">
    <source>
        <dbReference type="SAM" id="Phobius"/>
    </source>
</evidence>
<dbReference type="Proteomes" id="UP000575898">
    <property type="component" value="Unassembled WGS sequence"/>
</dbReference>
<sequence>MDKPFKPIATEQRIALLDCVRGFSLAGICLANLVSFAGLYVMTADQILALPWPVADRIALFLIDCFIEGKFYTLFSLLFGIGFGLQSARAAHHPRSFAVFWLRRMAVLCMFGLIHMFVIWYGDILTLYSLMGLMLLAFRNTSSAWLLRWVGILLLMPLLIQLVWFQTTDHPFWQSLAVVKTRLQAQWGYMGWTLFDMRSSNHVVDILASNVLNAVTRPMAYLQSGRPFQVLGQFLLGYWLAREILPRLPDLHPTLNKLAWPTAIIGLSCSAIYALIKAQTGLPQSTGLVGLAQSLVYHLGCTTLALYYLILIERGSRSTAWQSRLQWLQPLGRVPLTNYIGQSCIALWVFYGYGLAWMGRLPFVALIPLMVAIILLQRTASHQWLRHQPQGPLERLWRAFSYPRPLFAQP</sequence>